<accession>A0ABR2RNN5</accession>
<evidence type="ECO:0000256" key="1">
    <source>
        <dbReference type="SAM" id="MobiDB-lite"/>
    </source>
</evidence>
<protein>
    <submittedName>
        <fullName evidence="2">Uncharacterized protein</fullName>
    </submittedName>
</protein>
<dbReference type="EMBL" id="JBBPBN010000021">
    <property type="protein sequence ID" value="KAK9014462.1"/>
    <property type="molecule type" value="Genomic_DNA"/>
</dbReference>
<sequence length="133" mass="13064">MLTRVVMEAAEVGDMVVIMKMIIAHIEDGEVAIASLNEVVCIMVVVVPQVMMLDMEKGMVGLMEGLVMVLVLELGGAGGGGGSAGGSGHGNGFGTGDIGGGGGGGGRGEGEDMGVGGSNGEKGMNMGFLSAYA</sequence>
<gene>
    <name evidence="2" type="ORF">V6N11_005618</name>
</gene>
<comment type="caution">
    <text evidence="2">The sequence shown here is derived from an EMBL/GenBank/DDBJ whole genome shotgun (WGS) entry which is preliminary data.</text>
</comment>
<name>A0ABR2RNN5_9ROSI</name>
<dbReference type="Proteomes" id="UP001396334">
    <property type="component" value="Unassembled WGS sequence"/>
</dbReference>
<keyword evidence="3" id="KW-1185">Reference proteome</keyword>
<evidence type="ECO:0000313" key="3">
    <source>
        <dbReference type="Proteomes" id="UP001396334"/>
    </source>
</evidence>
<organism evidence="2 3">
    <name type="scientific">Hibiscus sabdariffa</name>
    <name type="common">roselle</name>
    <dbReference type="NCBI Taxonomy" id="183260"/>
    <lineage>
        <taxon>Eukaryota</taxon>
        <taxon>Viridiplantae</taxon>
        <taxon>Streptophyta</taxon>
        <taxon>Embryophyta</taxon>
        <taxon>Tracheophyta</taxon>
        <taxon>Spermatophyta</taxon>
        <taxon>Magnoliopsida</taxon>
        <taxon>eudicotyledons</taxon>
        <taxon>Gunneridae</taxon>
        <taxon>Pentapetalae</taxon>
        <taxon>rosids</taxon>
        <taxon>malvids</taxon>
        <taxon>Malvales</taxon>
        <taxon>Malvaceae</taxon>
        <taxon>Malvoideae</taxon>
        <taxon>Hibiscus</taxon>
    </lineage>
</organism>
<evidence type="ECO:0000313" key="2">
    <source>
        <dbReference type="EMBL" id="KAK9014462.1"/>
    </source>
</evidence>
<proteinExistence type="predicted"/>
<reference evidence="2 3" key="1">
    <citation type="journal article" date="2024" name="G3 (Bethesda)">
        <title>Genome assembly of Hibiscus sabdariffa L. provides insights into metabolisms of medicinal natural products.</title>
        <authorList>
            <person name="Kim T."/>
        </authorList>
    </citation>
    <scope>NUCLEOTIDE SEQUENCE [LARGE SCALE GENOMIC DNA]</scope>
    <source>
        <strain evidence="2">TK-2024</strain>
        <tissue evidence="2">Old leaves</tissue>
    </source>
</reference>
<feature type="region of interest" description="Disordered" evidence="1">
    <location>
        <begin position="83"/>
        <end position="117"/>
    </location>
</feature>